<evidence type="ECO:0000313" key="2">
    <source>
        <dbReference type="EMBL" id="MEA5478132.1"/>
    </source>
</evidence>
<dbReference type="Pfam" id="PF13391">
    <property type="entry name" value="HNH_2"/>
    <property type="match status" value="1"/>
</dbReference>
<keyword evidence="3" id="KW-1185">Reference proteome</keyword>
<dbReference type="EMBL" id="JAYGIE010000065">
    <property type="protein sequence ID" value="MEA5478132.1"/>
    <property type="molecule type" value="Genomic_DNA"/>
</dbReference>
<keyword evidence="2" id="KW-0255">Endonuclease</keyword>
<accession>A0ABU5TIJ1</accession>
<sequence>MKIIESPQKPFPNYKWRWSVLTPTESLNDPPIFLGVLRVFNRFNNYAPSSDEILEGLALVQKETNSSVDLVRNKERNLIRNSGQYWKSLGLLGDSHGKVSVSAFGKLLAEGKITHVEFATTVIKTLELPNRRIMNSSDISDWDNVGLKIKPLELILDILAEITDKINSEQAFITPSELIKIVIPLAGVKAPLEDYVQAIIQNRQGAIDISSWANCTTKSNDSRMAREFLLFLANYGFCKRENTEMGNENERYKLSSISREEVLDLHELEVNQIELDQAARRIRITQIPANIERKRVSREILERPFQSIFRKNILNIFNSTCLVTGVTLENVLEAAHIKPIQYSGSDSHSNGLCLRSDIHQLFDSNNLRISPTGALLLSESASSQNNYGNLPSIINIPDFVDKTYLDWRMKYY</sequence>
<comment type="caution">
    <text evidence="2">The sequence shown here is derived from an EMBL/GenBank/DDBJ whole genome shotgun (WGS) entry which is preliminary data.</text>
</comment>
<organism evidence="2 3">
    <name type="scientific">Pseudanabaena galeata UHCC 0370</name>
    <dbReference type="NCBI Taxonomy" id="3110310"/>
    <lineage>
        <taxon>Bacteria</taxon>
        <taxon>Bacillati</taxon>
        <taxon>Cyanobacteriota</taxon>
        <taxon>Cyanophyceae</taxon>
        <taxon>Pseudanabaenales</taxon>
        <taxon>Pseudanabaenaceae</taxon>
        <taxon>Pseudanabaena</taxon>
    </lineage>
</organism>
<keyword evidence="2" id="KW-0540">Nuclease</keyword>
<feature type="domain" description="HNH nuclease" evidence="1">
    <location>
        <begin position="321"/>
        <end position="365"/>
    </location>
</feature>
<name>A0ABU5TIJ1_9CYAN</name>
<dbReference type="Proteomes" id="UP001301388">
    <property type="component" value="Unassembled WGS sequence"/>
</dbReference>
<dbReference type="GO" id="GO:0004519">
    <property type="term" value="F:endonuclease activity"/>
    <property type="evidence" value="ECO:0007669"/>
    <property type="project" value="UniProtKB-KW"/>
</dbReference>
<dbReference type="RefSeq" id="WP_323261692.1">
    <property type="nucleotide sequence ID" value="NZ_JAYGIE010000065.1"/>
</dbReference>
<proteinExistence type="predicted"/>
<gene>
    <name evidence="2" type="ORF">VB774_10925</name>
</gene>
<evidence type="ECO:0000313" key="3">
    <source>
        <dbReference type="Proteomes" id="UP001301388"/>
    </source>
</evidence>
<dbReference type="InterPro" id="IPR003615">
    <property type="entry name" value="HNH_nuc"/>
</dbReference>
<protein>
    <submittedName>
        <fullName evidence="2">HNH endonuclease</fullName>
    </submittedName>
</protein>
<evidence type="ECO:0000259" key="1">
    <source>
        <dbReference type="Pfam" id="PF13391"/>
    </source>
</evidence>
<reference evidence="2 3" key="1">
    <citation type="submission" date="2023-12" db="EMBL/GenBank/DDBJ databases">
        <title>Baltic Sea Cyanobacteria.</title>
        <authorList>
            <person name="Delbaje E."/>
            <person name="Fewer D.P."/>
            <person name="Shishido T.K."/>
        </authorList>
    </citation>
    <scope>NUCLEOTIDE SEQUENCE [LARGE SCALE GENOMIC DNA]</scope>
    <source>
        <strain evidence="2 3">UHCC 0370</strain>
    </source>
</reference>
<keyword evidence="2" id="KW-0378">Hydrolase</keyword>